<dbReference type="RefSeq" id="XP_008798468.2">
    <property type="nucleotide sequence ID" value="XM_008800246.4"/>
</dbReference>
<dbReference type="GO" id="GO:0046872">
    <property type="term" value="F:metal ion binding"/>
    <property type="evidence" value="ECO:0007669"/>
    <property type="project" value="UniProtKB-KW"/>
</dbReference>
<dbReference type="SUPFAM" id="SSF48150">
    <property type="entry name" value="DNA-glycosylase"/>
    <property type="match status" value="1"/>
</dbReference>
<feature type="compositionally biased region" description="Pro residues" evidence="2">
    <location>
        <begin position="77"/>
        <end position="87"/>
    </location>
</feature>
<protein>
    <submittedName>
        <fullName evidence="4">Uncharacterized protein LOC103713352 isoform X1</fullName>
    </submittedName>
</protein>
<feature type="binding site" evidence="1">
    <location>
        <position position="378"/>
    </location>
    <ligand>
        <name>Zn(2+)</name>
        <dbReference type="ChEBI" id="CHEBI:29105"/>
    </ligand>
</feature>
<accession>A0A8B7CFX0</accession>
<feature type="binding site" evidence="1">
    <location>
        <position position="382"/>
    </location>
    <ligand>
        <name>Zn(2+)</name>
        <dbReference type="ChEBI" id="CHEBI:29105"/>
    </ligand>
</feature>
<name>A0A8B7CFX0_PHODC</name>
<evidence type="ECO:0000256" key="2">
    <source>
        <dbReference type="SAM" id="MobiDB-lite"/>
    </source>
</evidence>
<dbReference type="GO" id="GO:0008725">
    <property type="term" value="F:DNA-3-methyladenine glycosylase activity"/>
    <property type="evidence" value="ECO:0007669"/>
    <property type="project" value="InterPro"/>
</dbReference>
<dbReference type="GeneID" id="103713352"/>
<organism evidence="3 4">
    <name type="scientific">Phoenix dactylifera</name>
    <name type="common">Date palm</name>
    <dbReference type="NCBI Taxonomy" id="42345"/>
    <lineage>
        <taxon>Eukaryota</taxon>
        <taxon>Viridiplantae</taxon>
        <taxon>Streptophyta</taxon>
        <taxon>Embryophyta</taxon>
        <taxon>Tracheophyta</taxon>
        <taxon>Spermatophyta</taxon>
        <taxon>Magnoliopsida</taxon>
        <taxon>Liliopsida</taxon>
        <taxon>Arecaceae</taxon>
        <taxon>Coryphoideae</taxon>
        <taxon>Phoeniceae</taxon>
        <taxon>Phoenix</taxon>
    </lineage>
</organism>
<reference evidence="3" key="1">
    <citation type="journal article" date="2019" name="Nat. Commun.">
        <title>Genome-wide association mapping of date palm fruit traits.</title>
        <authorList>
            <person name="Hazzouri K.M."/>
            <person name="Gros-Balthazard M."/>
            <person name="Flowers J.M."/>
            <person name="Copetti D."/>
            <person name="Lemansour A."/>
            <person name="Lebrun M."/>
            <person name="Masmoudi K."/>
            <person name="Ferrand S."/>
            <person name="Dhar M.I."/>
            <person name="Fresquez Z.A."/>
            <person name="Rosas U."/>
            <person name="Zhang J."/>
            <person name="Talag J."/>
            <person name="Lee S."/>
            <person name="Kudrna D."/>
            <person name="Powell R.F."/>
            <person name="Leitch I.J."/>
            <person name="Krueger R.R."/>
            <person name="Wing R.A."/>
            <person name="Amiri K.M.A."/>
            <person name="Purugganan M.D."/>
        </authorList>
    </citation>
    <scope>NUCLEOTIDE SEQUENCE [LARGE SCALE GENOMIC DNA]</scope>
    <source>
        <strain evidence="3">cv. Khalas</strain>
    </source>
</reference>
<proteinExistence type="predicted"/>
<feature type="region of interest" description="Disordered" evidence="2">
    <location>
        <begin position="69"/>
        <end position="149"/>
    </location>
</feature>
<dbReference type="Gene3D" id="1.10.340.30">
    <property type="entry name" value="Hypothetical protein, domain 2"/>
    <property type="match status" value="1"/>
</dbReference>
<evidence type="ECO:0000256" key="1">
    <source>
        <dbReference type="PIRSR" id="PIRSR605019-1"/>
    </source>
</evidence>
<feature type="binding site" evidence="1">
    <location>
        <position position="222"/>
    </location>
    <ligand>
        <name>Zn(2+)</name>
        <dbReference type="ChEBI" id="CHEBI:29105"/>
    </ligand>
</feature>
<feature type="compositionally biased region" description="Low complexity" evidence="2">
    <location>
        <begin position="112"/>
        <end position="124"/>
    </location>
</feature>
<evidence type="ECO:0000313" key="4">
    <source>
        <dbReference type="RefSeq" id="XP_008798468.2"/>
    </source>
</evidence>
<keyword evidence="1" id="KW-0862">Zinc</keyword>
<dbReference type="PANTHER" id="PTHR31116">
    <property type="entry name" value="OS04G0501200 PROTEIN"/>
    <property type="match status" value="1"/>
</dbReference>
<sequence>MCSSRIKSGHAVGLEAVAQIDGRAVLQPACNRIATLEACRPLKKTLQKSVSLPTSFPITSANSDFDADETKLVASSPKPPKFSPPVSPKAKPANVVLKRGNDPNGLNSSGEKPATPKASTKPTPVVRKKSKKTSSAGQGGPPVESSLFSSCDRAPGSIAAAQREQASLIQAQRKMRIAHYGRTASKLEGKVVPVDSSSSASLEEKRCSFITSYSDPLYVAYHDEEWGVPVHDDKMLFELLVLSGAQVGLDWTTILRKRNDFRAAFAEFDAEVVSKFTERQMSSISSEYGLDLGRVRGTVDNASRILEVRKEFGSLDKYLWGFVNSKPISTNYKTCRKIPVKTSKSESISKDMVRRGFRFVGPTVVHSFMQAAGLTNDHLITCPRHLYCSSIAAAAAAAAH</sequence>
<reference evidence="4" key="2">
    <citation type="submission" date="2025-08" db="UniProtKB">
        <authorList>
            <consortium name="RefSeq"/>
        </authorList>
    </citation>
    <scope>IDENTIFICATION</scope>
    <source>
        <tissue evidence="4">Young leaves</tissue>
    </source>
</reference>
<dbReference type="InterPro" id="IPR011257">
    <property type="entry name" value="DNA_glycosylase"/>
</dbReference>
<feature type="binding site" evidence="1">
    <location>
        <position position="207"/>
    </location>
    <ligand>
        <name>Zn(2+)</name>
        <dbReference type="ChEBI" id="CHEBI:29105"/>
    </ligand>
</feature>
<dbReference type="AlphaFoldDB" id="A0A8B7CFX0"/>
<dbReference type="PANTHER" id="PTHR31116:SF4">
    <property type="entry name" value="DNA GLYCOSYLASE SUPERFAMILY PROTEIN"/>
    <property type="match status" value="1"/>
</dbReference>
<keyword evidence="3" id="KW-1185">Reference proteome</keyword>
<dbReference type="Pfam" id="PF03352">
    <property type="entry name" value="Adenine_glyco"/>
    <property type="match status" value="1"/>
</dbReference>
<gene>
    <name evidence="4" type="primary">LOC103713352</name>
</gene>
<dbReference type="InterPro" id="IPR005019">
    <property type="entry name" value="Adenine_glyco"/>
</dbReference>
<dbReference type="Proteomes" id="UP000228380">
    <property type="component" value="Chromosome 16"/>
</dbReference>
<dbReference type="GO" id="GO:0006284">
    <property type="term" value="P:base-excision repair"/>
    <property type="evidence" value="ECO:0007669"/>
    <property type="project" value="InterPro"/>
</dbReference>
<dbReference type="OrthoDB" id="3941538at2759"/>
<evidence type="ECO:0000313" key="3">
    <source>
        <dbReference type="Proteomes" id="UP000228380"/>
    </source>
</evidence>
<dbReference type="KEGG" id="pda:103713352"/>
<keyword evidence="1" id="KW-0479">Metal-binding</keyword>